<sequence>MASGWVAYGPGIDTGGAPPPEELRPELADVGRLLRRGVRAVVGAARADERVTLSRILAEHLGDGAAGLEVVQERAPSYEHVNLQAGLDAWLDDPGRTFELVGIVGYQHRPFGLGELLTGIDGSAHDPFGPRPGNPSRVNRAAGPDGEVRPCIRCGLYLVTEGETRLAVFFRGPEPEIGMPVSSLHVTGTDPERARQAAAEIRAEALARNVFRGQVLSFGGEVFGFEVFGQGEALLSFHRRPVMTADQLVLDAGTLAEVQRQVVEVARHKERLLAAGQHLKRGLLLYGPPGVGKTHTVRFLMSRLVGTTVVQLSGGALQFISEACSIARALQPAMVVVEDVDLIAEERGMHPGQHPLLFQLLNEMDGLAEDADVVFVLTTNRPDLLEPALAARPGRVDQAVALQLPDAGARRALFELYRGDLDVDTSRLDDVLARTDGVTASFLKELLRRAALVAATRTPGDGSIAVSADDLEAALDELLDARNAMTRALLGGAPG</sequence>
<dbReference type="CDD" id="cd19481">
    <property type="entry name" value="RecA-like_protease"/>
    <property type="match status" value="1"/>
</dbReference>
<keyword evidence="7" id="KW-1185">Reference proteome</keyword>
<protein>
    <recommendedName>
        <fullName evidence="5">AAA+ ATPase domain-containing protein</fullName>
    </recommendedName>
</protein>
<dbReference type="RefSeq" id="WP_179718262.1">
    <property type="nucleotide sequence ID" value="NZ_JACBZT010000001.1"/>
</dbReference>
<dbReference type="Gene3D" id="3.40.50.300">
    <property type="entry name" value="P-loop containing nucleotide triphosphate hydrolases"/>
    <property type="match status" value="1"/>
</dbReference>
<dbReference type="Proteomes" id="UP000541969">
    <property type="component" value="Unassembled WGS sequence"/>
</dbReference>
<dbReference type="Gene3D" id="1.10.8.60">
    <property type="match status" value="1"/>
</dbReference>
<evidence type="ECO:0000256" key="3">
    <source>
        <dbReference type="ARBA" id="ARBA00022840"/>
    </source>
</evidence>
<comment type="similarity">
    <text evidence="1">Belongs to the AAA ATPase family.</text>
</comment>
<keyword evidence="2" id="KW-0547">Nucleotide-binding</keyword>
<proteinExistence type="inferred from homology"/>
<name>A0A853CKS8_9ACTN</name>
<evidence type="ECO:0000256" key="2">
    <source>
        <dbReference type="ARBA" id="ARBA00022741"/>
    </source>
</evidence>
<feature type="region of interest" description="Disordered" evidence="4">
    <location>
        <begin position="123"/>
        <end position="144"/>
    </location>
</feature>
<gene>
    <name evidence="6" type="ORF">GGQ55_003126</name>
</gene>
<evidence type="ECO:0000313" key="6">
    <source>
        <dbReference type="EMBL" id="NYJ06848.1"/>
    </source>
</evidence>
<dbReference type="GO" id="GO:0005524">
    <property type="term" value="F:ATP binding"/>
    <property type="evidence" value="ECO:0007669"/>
    <property type="project" value="UniProtKB-KW"/>
</dbReference>
<organism evidence="6 7">
    <name type="scientific">Petropleomorpha daqingensis</name>
    <dbReference type="NCBI Taxonomy" id="2026353"/>
    <lineage>
        <taxon>Bacteria</taxon>
        <taxon>Bacillati</taxon>
        <taxon>Actinomycetota</taxon>
        <taxon>Actinomycetes</taxon>
        <taxon>Geodermatophilales</taxon>
        <taxon>Geodermatophilaceae</taxon>
        <taxon>Petropleomorpha</taxon>
    </lineage>
</organism>
<feature type="domain" description="AAA+ ATPase" evidence="5">
    <location>
        <begin position="279"/>
        <end position="406"/>
    </location>
</feature>
<evidence type="ECO:0000313" key="7">
    <source>
        <dbReference type="Proteomes" id="UP000541969"/>
    </source>
</evidence>
<reference evidence="6 7" key="1">
    <citation type="submission" date="2020-07" db="EMBL/GenBank/DDBJ databases">
        <title>Sequencing the genomes of 1000 actinobacteria strains.</title>
        <authorList>
            <person name="Klenk H.-P."/>
        </authorList>
    </citation>
    <scope>NUCLEOTIDE SEQUENCE [LARGE SCALE GENOMIC DNA]</scope>
    <source>
        <strain evidence="6 7">DSM 104001</strain>
    </source>
</reference>
<dbReference type="SUPFAM" id="SSF52540">
    <property type="entry name" value="P-loop containing nucleoside triphosphate hydrolases"/>
    <property type="match status" value="1"/>
</dbReference>
<comment type="caution">
    <text evidence="6">The sequence shown here is derived from an EMBL/GenBank/DDBJ whole genome shotgun (WGS) entry which is preliminary data.</text>
</comment>
<dbReference type="GO" id="GO:0016887">
    <property type="term" value="F:ATP hydrolysis activity"/>
    <property type="evidence" value="ECO:0007669"/>
    <property type="project" value="InterPro"/>
</dbReference>
<dbReference type="Pfam" id="PF00004">
    <property type="entry name" value="AAA"/>
    <property type="match status" value="1"/>
</dbReference>
<evidence type="ECO:0000256" key="1">
    <source>
        <dbReference type="ARBA" id="ARBA00006914"/>
    </source>
</evidence>
<feature type="region of interest" description="Disordered" evidence="4">
    <location>
        <begin position="1"/>
        <end position="21"/>
    </location>
</feature>
<evidence type="ECO:0000259" key="5">
    <source>
        <dbReference type="SMART" id="SM00382"/>
    </source>
</evidence>
<accession>A0A853CKS8</accession>
<dbReference type="PANTHER" id="PTHR23073">
    <property type="entry name" value="26S PROTEASOME REGULATORY SUBUNIT"/>
    <property type="match status" value="1"/>
</dbReference>
<dbReference type="InterPro" id="IPR027417">
    <property type="entry name" value="P-loop_NTPase"/>
</dbReference>
<dbReference type="EMBL" id="JACBZT010000001">
    <property type="protein sequence ID" value="NYJ06848.1"/>
    <property type="molecule type" value="Genomic_DNA"/>
</dbReference>
<dbReference type="AlphaFoldDB" id="A0A853CKS8"/>
<keyword evidence="3" id="KW-0067">ATP-binding</keyword>
<dbReference type="InterPro" id="IPR003959">
    <property type="entry name" value="ATPase_AAA_core"/>
</dbReference>
<dbReference type="InterPro" id="IPR050221">
    <property type="entry name" value="26S_Proteasome_ATPase"/>
</dbReference>
<dbReference type="SMART" id="SM00382">
    <property type="entry name" value="AAA"/>
    <property type="match status" value="1"/>
</dbReference>
<evidence type="ECO:0000256" key="4">
    <source>
        <dbReference type="SAM" id="MobiDB-lite"/>
    </source>
</evidence>
<dbReference type="InterPro" id="IPR003593">
    <property type="entry name" value="AAA+_ATPase"/>
</dbReference>